<feature type="region of interest" description="Disordered" evidence="1">
    <location>
        <begin position="37"/>
        <end position="157"/>
    </location>
</feature>
<dbReference type="GeneID" id="25470242"/>
<accession>U6MHP6</accession>
<feature type="compositionally biased region" description="Polar residues" evidence="1">
    <location>
        <begin position="133"/>
        <end position="143"/>
    </location>
</feature>
<feature type="compositionally biased region" description="Low complexity" evidence="1">
    <location>
        <begin position="37"/>
        <end position="49"/>
    </location>
</feature>
<dbReference type="AlphaFoldDB" id="U6MHP6"/>
<dbReference type="OrthoDB" id="10621878at2759"/>
<reference evidence="2" key="1">
    <citation type="submission" date="2013-10" db="EMBL/GenBank/DDBJ databases">
        <title>Genomic analysis of the causative agents of coccidiosis in chickens.</title>
        <authorList>
            <person name="Reid A.J."/>
            <person name="Blake D."/>
            <person name="Billington K."/>
            <person name="Browne H."/>
            <person name="Dunn M."/>
            <person name="Hung S."/>
            <person name="Kawahara F."/>
            <person name="Miranda-Saavedra D."/>
            <person name="Mourier T."/>
            <person name="Nagra H."/>
            <person name="Otto T.D."/>
            <person name="Rawlings N."/>
            <person name="Sanchez A."/>
            <person name="Sanders M."/>
            <person name="Subramaniam C."/>
            <person name="Tay Y."/>
            <person name="Dear P."/>
            <person name="Doerig C."/>
            <person name="Gruber A."/>
            <person name="Parkinson J."/>
            <person name="Shirley M."/>
            <person name="Wan K.L."/>
            <person name="Berriman M."/>
            <person name="Tomley F."/>
            <person name="Pain A."/>
        </authorList>
    </citation>
    <scope>NUCLEOTIDE SEQUENCE [LARGE SCALE GENOMIC DNA]</scope>
    <source>
        <strain evidence="2">Houghton</strain>
    </source>
</reference>
<evidence type="ECO:0000256" key="1">
    <source>
        <dbReference type="SAM" id="MobiDB-lite"/>
    </source>
</evidence>
<keyword evidence="3" id="KW-1185">Reference proteome</keyword>
<protein>
    <submittedName>
        <fullName evidence="2">Uncharacterized protein</fullName>
    </submittedName>
</protein>
<dbReference type="RefSeq" id="XP_013439356.1">
    <property type="nucleotide sequence ID" value="XM_013583902.1"/>
</dbReference>
<dbReference type="VEuPathDB" id="ToxoDB:ENH_00000430"/>
<organism evidence="2 3">
    <name type="scientific">Eimeria necatrix</name>
    <dbReference type="NCBI Taxonomy" id="51315"/>
    <lineage>
        <taxon>Eukaryota</taxon>
        <taxon>Sar</taxon>
        <taxon>Alveolata</taxon>
        <taxon>Apicomplexa</taxon>
        <taxon>Conoidasida</taxon>
        <taxon>Coccidia</taxon>
        <taxon>Eucoccidiorida</taxon>
        <taxon>Eimeriorina</taxon>
        <taxon>Eimeriidae</taxon>
        <taxon>Eimeria</taxon>
    </lineage>
</organism>
<gene>
    <name evidence="2" type="ORF">ENH_00000430</name>
</gene>
<dbReference type="Proteomes" id="UP000030754">
    <property type="component" value="Unassembled WGS sequence"/>
</dbReference>
<dbReference type="EMBL" id="HG722312">
    <property type="protein sequence ID" value="CDJ61994.1"/>
    <property type="molecule type" value="Genomic_DNA"/>
</dbReference>
<feature type="compositionally biased region" description="Basic residues" evidence="1">
    <location>
        <begin position="144"/>
        <end position="157"/>
    </location>
</feature>
<sequence length="157" mass="16837">MLGSQRLGQQHPLRQQQLEAAATARMILLCACRSGRSSSANTSSCRSAGPHSLLTPKMKAPTEEAPAELLRLTATAAKNQTSATSRPTRTAASTAQTVQPEKSSSSESIDKGSNSNRSADANSSRSASNASRWNTSIDSNCNTKHQHKYSQQRQHNK</sequence>
<feature type="compositionally biased region" description="Low complexity" evidence="1">
    <location>
        <begin position="80"/>
        <end position="132"/>
    </location>
</feature>
<evidence type="ECO:0000313" key="3">
    <source>
        <dbReference type="Proteomes" id="UP000030754"/>
    </source>
</evidence>
<name>U6MHP6_9EIME</name>
<proteinExistence type="predicted"/>
<reference evidence="2" key="2">
    <citation type="submission" date="2013-10" db="EMBL/GenBank/DDBJ databases">
        <authorList>
            <person name="Aslett M."/>
        </authorList>
    </citation>
    <scope>NUCLEOTIDE SEQUENCE [LARGE SCALE GENOMIC DNA]</scope>
    <source>
        <strain evidence="2">Houghton</strain>
    </source>
</reference>
<evidence type="ECO:0000313" key="2">
    <source>
        <dbReference type="EMBL" id="CDJ61994.1"/>
    </source>
</evidence>